<organism evidence="1 2">
    <name type="scientific">Streptomyces griseomycini</name>
    <dbReference type="NCBI Taxonomy" id="66895"/>
    <lineage>
        <taxon>Bacteria</taxon>
        <taxon>Bacillati</taxon>
        <taxon>Actinomycetota</taxon>
        <taxon>Actinomycetes</taxon>
        <taxon>Kitasatosporales</taxon>
        <taxon>Streptomycetaceae</taxon>
        <taxon>Streptomyces</taxon>
    </lineage>
</organism>
<gene>
    <name evidence="1" type="ORF">FHS37_005810</name>
</gene>
<reference evidence="1 2" key="1">
    <citation type="submission" date="2020-08" db="EMBL/GenBank/DDBJ databases">
        <title>Genomic Encyclopedia of Type Strains, Phase III (KMG-III): the genomes of soil and plant-associated and newly described type strains.</title>
        <authorList>
            <person name="Whitman W."/>
        </authorList>
    </citation>
    <scope>NUCLEOTIDE SEQUENCE [LARGE SCALE GENOMIC DNA]</scope>
    <source>
        <strain evidence="1 2">CECT 3273</strain>
    </source>
</reference>
<protein>
    <submittedName>
        <fullName evidence="1">Uncharacterized protein</fullName>
    </submittedName>
</protein>
<name>A0A7W7PUV8_9ACTN</name>
<evidence type="ECO:0000313" key="1">
    <source>
        <dbReference type="EMBL" id="MBB4901719.1"/>
    </source>
</evidence>
<evidence type="ECO:0000313" key="2">
    <source>
        <dbReference type="Proteomes" id="UP000579523"/>
    </source>
</evidence>
<dbReference type="AlphaFoldDB" id="A0A7W7PUV8"/>
<dbReference type="EMBL" id="JACHJI010000012">
    <property type="protein sequence ID" value="MBB4901719.1"/>
    <property type="molecule type" value="Genomic_DNA"/>
</dbReference>
<dbReference type="Proteomes" id="UP000579523">
    <property type="component" value="Unassembled WGS sequence"/>
</dbReference>
<keyword evidence="2" id="KW-1185">Reference proteome</keyword>
<proteinExistence type="predicted"/>
<dbReference type="RefSeq" id="WP_184826477.1">
    <property type="nucleotide sequence ID" value="NZ_BMTK01000028.1"/>
</dbReference>
<accession>A0A7W7PUV8</accession>
<sequence>MLPGLRLSGFLLLGDALRTCALRTCALRTCALRTCALRAGALDLPAFGLGGGQFLVGDGTVLRLRPADEFPQPVLLPLALRMRLKPG</sequence>
<comment type="caution">
    <text evidence="1">The sequence shown here is derived from an EMBL/GenBank/DDBJ whole genome shotgun (WGS) entry which is preliminary data.</text>
</comment>